<protein>
    <submittedName>
        <fullName evidence="12">Uncharacterized protein</fullName>
    </submittedName>
</protein>
<evidence type="ECO:0000313" key="12">
    <source>
        <dbReference type="EMBL" id="KAL2328178.1"/>
    </source>
</evidence>
<evidence type="ECO:0000256" key="1">
    <source>
        <dbReference type="ARBA" id="ARBA00004389"/>
    </source>
</evidence>
<dbReference type="InterPro" id="IPR030671">
    <property type="entry name" value="Sec61-beta/Sbh"/>
</dbReference>
<evidence type="ECO:0000256" key="7">
    <source>
        <dbReference type="ARBA" id="ARBA00022989"/>
    </source>
</evidence>
<evidence type="ECO:0000313" key="13">
    <source>
        <dbReference type="Proteomes" id="UP001603857"/>
    </source>
</evidence>
<keyword evidence="4 11" id="KW-0812">Transmembrane</keyword>
<dbReference type="GO" id="GO:0015031">
    <property type="term" value="P:protein transport"/>
    <property type="evidence" value="ECO:0007669"/>
    <property type="project" value="UniProtKB-KW"/>
</dbReference>
<dbReference type="GO" id="GO:0005789">
    <property type="term" value="C:endoplasmic reticulum membrane"/>
    <property type="evidence" value="ECO:0007669"/>
    <property type="project" value="UniProtKB-SubCell"/>
</dbReference>
<comment type="subcellular location">
    <subcellularLocation>
        <location evidence="1">Endoplasmic reticulum membrane</location>
        <topology evidence="1">Single-pass membrane protein</topology>
    </subcellularLocation>
</comment>
<dbReference type="Proteomes" id="UP001603857">
    <property type="component" value="Unassembled WGS sequence"/>
</dbReference>
<dbReference type="Pfam" id="PF03911">
    <property type="entry name" value="Sec61_beta"/>
    <property type="match status" value="1"/>
</dbReference>
<evidence type="ECO:0000256" key="5">
    <source>
        <dbReference type="ARBA" id="ARBA00022824"/>
    </source>
</evidence>
<feature type="transmembrane region" description="Helical" evidence="11">
    <location>
        <begin position="75"/>
        <end position="94"/>
    </location>
</feature>
<keyword evidence="7 11" id="KW-1133">Transmembrane helix</keyword>
<organism evidence="12 13">
    <name type="scientific">Flemingia macrophylla</name>
    <dbReference type="NCBI Taxonomy" id="520843"/>
    <lineage>
        <taxon>Eukaryota</taxon>
        <taxon>Viridiplantae</taxon>
        <taxon>Streptophyta</taxon>
        <taxon>Embryophyta</taxon>
        <taxon>Tracheophyta</taxon>
        <taxon>Spermatophyta</taxon>
        <taxon>Magnoliopsida</taxon>
        <taxon>eudicotyledons</taxon>
        <taxon>Gunneridae</taxon>
        <taxon>Pentapetalae</taxon>
        <taxon>rosids</taxon>
        <taxon>fabids</taxon>
        <taxon>Fabales</taxon>
        <taxon>Fabaceae</taxon>
        <taxon>Papilionoideae</taxon>
        <taxon>50 kb inversion clade</taxon>
        <taxon>NPAAA clade</taxon>
        <taxon>indigoferoid/millettioid clade</taxon>
        <taxon>Phaseoleae</taxon>
        <taxon>Flemingia</taxon>
    </lineage>
</organism>
<evidence type="ECO:0000256" key="3">
    <source>
        <dbReference type="ARBA" id="ARBA00022448"/>
    </source>
</evidence>
<sequence>METSFMHQDNNPVLSLAVSLFFKAELGHCKKDGEMGPTVSGPNEFRDRPSPSTGTRSNMLRSYTDDTPSLKTSPIVVLIMSFCFIGFVIVFHVFGKLYRYQSATCV</sequence>
<keyword evidence="8" id="KW-0811">Translocation</keyword>
<evidence type="ECO:0000256" key="10">
    <source>
        <dbReference type="SAM" id="MobiDB-lite"/>
    </source>
</evidence>
<dbReference type="PANTHER" id="PTHR13509">
    <property type="entry name" value="SEC61 SUBUNIT BETA"/>
    <property type="match status" value="1"/>
</dbReference>
<feature type="region of interest" description="Disordered" evidence="10">
    <location>
        <begin position="32"/>
        <end position="65"/>
    </location>
</feature>
<gene>
    <name evidence="12" type="ORF">Fmac_021605</name>
</gene>
<dbReference type="InterPro" id="IPR016482">
    <property type="entry name" value="SecG/Sec61-beta/Sbh"/>
</dbReference>
<keyword evidence="9 11" id="KW-0472">Membrane</keyword>
<keyword evidence="5" id="KW-0256">Endoplasmic reticulum</keyword>
<dbReference type="AlphaFoldDB" id="A0ABD1LXE0"/>
<evidence type="ECO:0000256" key="9">
    <source>
        <dbReference type="ARBA" id="ARBA00023136"/>
    </source>
</evidence>
<keyword evidence="3" id="KW-0813">Transport</keyword>
<reference evidence="12 13" key="1">
    <citation type="submission" date="2024-08" db="EMBL/GenBank/DDBJ databases">
        <title>Insights into the chromosomal genome structure of Flemingia macrophylla.</title>
        <authorList>
            <person name="Ding Y."/>
            <person name="Zhao Y."/>
            <person name="Bi W."/>
            <person name="Wu M."/>
            <person name="Zhao G."/>
            <person name="Gong Y."/>
            <person name="Li W."/>
            <person name="Zhang P."/>
        </authorList>
    </citation>
    <scope>NUCLEOTIDE SEQUENCE [LARGE SCALE GENOMIC DNA]</scope>
    <source>
        <strain evidence="12">DYQJB</strain>
        <tissue evidence="12">Leaf</tissue>
    </source>
</reference>
<keyword evidence="6" id="KW-0653">Protein transport</keyword>
<name>A0ABD1LXE0_9FABA</name>
<keyword evidence="13" id="KW-1185">Reference proteome</keyword>
<evidence type="ECO:0000256" key="2">
    <source>
        <dbReference type="ARBA" id="ARBA00006103"/>
    </source>
</evidence>
<evidence type="ECO:0000256" key="11">
    <source>
        <dbReference type="SAM" id="Phobius"/>
    </source>
</evidence>
<accession>A0ABD1LXE0</accession>
<evidence type="ECO:0000256" key="4">
    <source>
        <dbReference type="ARBA" id="ARBA00022692"/>
    </source>
</evidence>
<dbReference type="EMBL" id="JBGMDY010000007">
    <property type="protein sequence ID" value="KAL2328178.1"/>
    <property type="molecule type" value="Genomic_DNA"/>
</dbReference>
<proteinExistence type="inferred from homology"/>
<comment type="similarity">
    <text evidence="2">Belongs to the SEC61-beta family.</text>
</comment>
<evidence type="ECO:0000256" key="8">
    <source>
        <dbReference type="ARBA" id="ARBA00023010"/>
    </source>
</evidence>
<feature type="compositionally biased region" description="Polar residues" evidence="10">
    <location>
        <begin position="50"/>
        <end position="65"/>
    </location>
</feature>
<comment type="caution">
    <text evidence="12">The sequence shown here is derived from an EMBL/GenBank/DDBJ whole genome shotgun (WGS) entry which is preliminary data.</text>
</comment>
<evidence type="ECO:0000256" key="6">
    <source>
        <dbReference type="ARBA" id="ARBA00022927"/>
    </source>
</evidence>